<dbReference type="GeneID" id="63829454"/>
<feature type="region of interest" description="Disordered" evidence="1">
    <location>
        <begin position="72"/>
        <end position="113"/>
    </location>
</feature>
<name>A0A165ES66_9APHY</name>
<dbReference type="RefSeq" id="XP_040765395.1">
    <property type="nucleotide sequence ID" value="XM_040912426.1"/>
</dbReference>
<feature type="region of interest" description="Disordered" evidence="1">
    <location>
        <begin position="1"/>
        <end position="27"/>
    </location>
</feature>
<evidence type="ECO:0000313" key="3">
    <source>
        <dbReference type="Proteomes" id="UP000076871"/>
    </source>
</evidence>
<protein>
    <submittedName>
        <fullName evidence="2">Uncharacterized protein</fullName>
    </submittedName>
</protein>
<evidence type="ECO:0000313" key="2">
    <source>
        <dbReference type="EMBL" id="KZT07655.1"/>
    </source>
</evidence>
<sequence>MAGANYMGGKRNAARVRAKDATRKAQRTYFGKQKLGILTKGLSKSYDKSARPSGRTGTSAADISLAHAKRFNPLRAAPSPSKFAELSHTPMSSKNTSSPHIKSSNSDRSLRSTSSRILRALDTSQAHPIFMRAEMDRIRTIPNLAGLMPRSNKEPHDEDEDGPGSDDQNDELSELDAERSKVVWGFILLGHKVMLKRLSFEVNIWEPVTSVARQLTWTVAPTKFRTNGIKGLEFDDKSFFSRPS</sequence>
<dbReference type="AlphaFoldDB" id="A0A165ES66"/>
<gene>
    <name evidence="2" type="ORF">LAESUDRAFT_758236</name>
</gene>
<keyword evidence="3" id="KW-1185">Reference proteome</keyword>
<dbReference type="EMBL" id="KV427618">
    <property type="protein sequence ID" value="KZT07655.1"/>
    <property type="molecule type" value="Genomic_DNA"/>
</dbReference>
<dbReference type="OrthoDB" id="3260134at2759"/>
<reference evidence="2 3" key="1">
    <citation type="journal article" date="2016" name="Mol. Biol. Evol.">
        <title>Comparative Genomics of Early-Diverging Mushroom-Forming Fungi Provides Insights into the Origins of Lignocellulose Decay Capabilities.</title>
        <authorList>
            <person name="Nagy L.G."/>
            <person name="Riley R."/>
            <person name="Tritt A."/>
            <person name="Adam C."/>
            <person name="Daum C."/>
            <person name="Floudas D."/>
            <person name="Sun H."/>
            <person name="Yadav J.S."/>
            <person name="Pangilinan J."/>
            <person name="Larsson K.H."/>
            <person name="Matsuura K."/>
            <person name="Barry K."/>
            <person name="Labutti K."/>
            <person name="Kuo R."/>
            <person name="Ohm R.A."/>
            <person name="Bhattacharya S.S."/>
            <person name="Shirouzu T."/>
            <person name="Yoshinaga Y."/>
            <person name="Martin F.M."/>
            <person name="Grigoriev I.V."/>
            <person name="Hibbett D.S."/>
        </authorList>
    </citation>
    <scope>NUCLEOTIDE SEQUENCE [LARGE SCALE GENOMIC DNA]</scope>
    <source>
        <strain evidence="2 3">93-53</strain>
    </source>
</reference>
<dbReference type="Proteomes" id="UP000076871">
    <property type="component" value="Unassembled WGS sequence"/>
</dbReference>
<dbReference type="InParanoid" id="A0A165ES66"/>
<feature type="region of interest" description="Disordered" evidence="1">
    <location>
        <begin position="41"/>
        <end position="60"/>
    </location>
</feature>
<proteinExistence type="predicted"/>
<feature type="region of interest" description="Disordered" evidence="1">
    <location>
        <begin position="144"/>
        <end position="174"/>
    </location>
</feature>
<accession>A0A165ES66</accession>
<evidence type="ECO:0000256" key="1">
    <source>
        <dbReference type="SAM" id="MobiDB-lite"/>
    </source>
</evidence>
<organism evidence="2 3">
    <name type="scientific">Laetiporus sulphureus 93-53</name>
    <dbReference type="NCBI Taxonomy" id="1314785"/>
    <lineage>
        <taxon>Eukaryota</taxon>
        <taxon>Fungi</taxon>
        <taxon>Dikarya</taxon>
        <taxon>Basidiomycota</taxon>
        <taxon>Agaricomycotina</taxon>
        <taxon>Agaricomycetes</taxon>
        <taxon>Polyporales</taxon>
        <taxon>Laetiporus</taxon>
    </lineage>
</organism>
<feature type="compositionally biased region" description="Acidic residues" evidence="1">
    <location>
        <begin position="157"/>
        <end position="174"/>
    </location>
</feature>
<feature type="compositionally biased region" description="Polar residues" evidence="1">
    <location>
        <begin position="89"/>
        <end position="102"/>
    </location>
</feature>
<feature type="compositionally biased region" description="Low complexity" evidence="1">
    <location>
        <begin position="103"/>
        <end position="113"/>
    </location>
</feature>